<keyword evidence="2" id="KW-1185">Reference proteome</keyword>
<reference evidence="2" key="1">
    <citation type="journal article" date="2019" name="Int. J. Syst. Evol. Microbiol.">
        <title>The Global Catalogue of Microorganisms (GCM) 10K type strain sequencing project: providing services to taxonomists for standard genome sequencing and annotation.</title>
        <authorList>
            <consortium name="The Broad Institute Genomics Platform"/>
            <consortium name="The Broad Institute Genome Sequencing Center for Infectious Disease"/>
            <person name="Wu L."/>
            <person name="Ma J."/>
        </authorList>
    </citation>
    <scope>NUCLEOTIDE SEQUENCE [LARGE SCALE GENOMIC DNA]</scope>
    <source>
        <strain evidence="2">ICMP 6774ER</strain>
    </source>
</reference>
<protein>
    <submittedName>
        <fullName evidence="1">Uncharacterized protein</fullName>
    </submittedName>
</protein>
<dbReference type="Proteomes" id="UP001597368">
    <property type="component" value="Unassembled WGS sequence"/>
</dbReference>
<sequence>MTFTWSGGFTGPPVVAVGLEASAGFRSHRIAANSATSTTVHVLAASGVTLPGTGVLAAGQDAAGVTVHAVAVGA</sequence>
<name>A0ABW4SS07_9ACTN</name>
<accession>A0ABW4SS07</accession>
<organism evidence="1 2">
    <name type="scientific">Nonomuraea mangrovi</name>
    <dbReference type="NCBI Taxonomy" id="2316207"/>
    <lineage>
        <taxon>Bacteria</taxon>
        <taxon>Bacillati</taxon>
        <taxon>Actinomycetota</taxon>
        <taxon>Actinomycetes</taxon>
        <taxon>Streptosporangiales</taxon>
        <taxon>Streptosporangiaceae</taxon>
        <taxon>Nonomuraea</taxon>
    </lineage>
</organism>
<proteinExistence type="predicted"/>
<evidence type="ECO:0000313" key="1">
    <source>
        <dbReference type="EMBL" id="MFD1932375.1"/>
    </source>
</evidence>
<evidence type="ECO:0000313" key="2">
    <source>
        <dbReference type="Proteomes" id="UP001597368"/>
    </source>
</evidence>
<comment type="caution">
    <text evidence="1">The sequence shown here is derived from an EMBL/GenBank/DDBJ whole genome shotgun (WGS) entry which is preliminary data.</text>
</comment>
<dbReference type="EMBL" id="JBHUFV010000020">
    <property type="protein sequence ID" value="MFD1932375.1"/>
    <property type="molecule type" value="Genomic_DNA"/>
</dbReference>
<dbReference type="RefSeq" id="WP_379572436.1">
    <property type="nucleotide sequence ID" value="NZ_JBHUFV010000020.1"/>
</dbReference>
<gene>
    <name evidence="1" type="ORF">ACFSKW_12905</name>
</gene>